<dbReference type="EMBL" id="CAJNOU010002183">
    <property type="protein sequence ID" value="CAF1298304.1"/>
    <property type="molecule type" value="Genomic_DNA"/>
</dbReference>
<dbReference type="EMBL" id="CAJNOO010001503">
    <property type="protein sequence ID" value="CAF1162909.1"/>
    <property type="molecule type" value="Genomic_DNA"/>
</dbReference>
<gene>
    <name evidence="4" type="ORF">FNK824_LOCUS17815</name>
    <name evidence="5" type="ORF">OTI717_LOCUS27559</name>
    <name evidence="2" type="ORF">RFH988_LOCUS22535</name>
    <name evidence="3" type="ORF">SEV965_LOCUS26145</name>
</gene>
<feature type="transmembrane region" description="Helical" evidence="1">
    <location>
        <begin position="91"/>
        <end position="115"/>
    </location>
</feature>
<accession>A0A819EEP4</accession>
<dbReference type="EMBL" id="CAJOAX010006198">
    <property type="protein sequence ID" value="CAF3973408.1"/>
    <property type="molecule type" value="Genomic_DNA"/>
</dbReference>
<dbReference type="AlphaFoldDB" id="A0A819EEP4"/>
<dbReference type="Proteomes" id="UP000663874">
    <property type="component" value="Unassembled WGS sequence"/>
</dbReference>
<evidence type="ECO:0000313" key="5">
    <source>
        <dbReference type="EMBL" id="CAF3973408.1"/>
    </source>
</evidence>
<comment type="caution">
    <text evidence="4">The sequence shown here is derived from an EMBL/GenBank/DDBJ whole genome shotgun (WGS) entry which is preliminary data.</text>
</comment>
<reference evidence="4" key="1">
    <citation type="submission" date="2021-02" db="EMBL/GenBank/DDBJ databases">
        <authorList>
            <person name="Nowell W R."/>
        </authorList>
    </citation>
    <scope>NUCLEOTIDE SEQUENCE</scope>
</reference>
<keyword evidence="1" id="KW-1133">Transmembrane helix</keyword>
<keyword evidence="1" id="KW-0812">Transmembrane</keyword>
<evidence type="ECO:0000313" key="6">
    <source>
        <dbReference type="Proteomes" id="UP000663874"/>
    </source>
</evidence>
<dbReference type="Proteomes" id="UP000663889">
    <property type="component" value="Unassembled WGS sequence"/>
</dbReference>
<dbReference type="EMBL" id="CAJOBE010002884">
    <property type="protein sequence ID" value="CAF3848901.1"/>
    <property type="molecule type" value="Genomic_DNA"/>
</dbReference>
<dbReference type="Proteomes" id="UP000663823">
    <property type="component" value="Unassembled WGS sequence"/>
</dbReference>
<protein>
    <submittedName>
        <fullName evidence="4">Uncharacterized protein</fullName>
    </submittedName>
</protein>
<proteinExistence type="predicted"/>
<organism evidence="4 6">
    <name type="scientific">Rotaria sordida</name>
    <dbReference type="NCBI Taxonomy" id="392033"/>
    <lineage>
        <taxon>Eukaryota</taxon>
        <taxon>Metazoa</taxon>
        <taxon>Spiralia</taxon>
        <taxon>Gnathifera</taxon>
        <taxon>Rotifera</taxon>
        <taxon>Eurotatoria</taxon>
        <taxon>Bdelloidea</taxon>
        <taxon>Philodinida</taxon>
        <taxon>Philodinidae</taxon>
        <taxon>Rotaria</taxon>
    </lineage>
</organism>
<evidence type="ECO:0000313" key="2">
    <source>
        <dbReference type="EMBL" id="CAF1162909.1"/>
    </source>
</evidence>
<evidence type="ECO:0000313" key="4">
    <source>
        <dbReference type="EMBL" id="CAF3848901.1"/>
    </source>
</evidence>
<sequence>MNRSDYEFLYSNLPYYEQSLVIALDHSSNIRFSLFILIRPVLKIAVRSLSVENKTITILNILTNLNTKTSIATTPLIARPQKQKQSFYERLIHFIIIEFPLAILIESLSAILHLIKIISNDLMLVFTIDTRLYSMYQKDMKFYQGNIPIDSVIYDGLSFYTRRLVHKKVKNIFISYQVNYQSY</sequence>
<evidence type="ECO:0000256" key="1">
    <source>
        <dbReference type="SAM" id="Phobius"/>
    </source>
</evidence>
<dbReference type="Proteomes" id="UP000663882">
    <property type="component" value="Unassembled WGS sequence"/>
</dbReference>
<evidence type="ECO:0000313" key="3">
    <source>
        <dbReference type="EMBL" id="CAF1298304.1"/>
    </source>
</evidence>
<keyword evidence="1" id="KW-0472">Membrane</keyword>
<name>A0A819EEP4_9BILA</name>